<reference evidence="3 4" key="1">
    <citation type="submission" date="2019-04" db="EMBL/GenBank/DDBJ databases">
        <title>Shimia ponticola sp. nov., isolated from seawater.</title>
        <authorList>
            <person name="Kim Y.-O."/>
            <person name="Yoon J.-H."/>
        </authorList>
    </citation>
    <scope>NUCLEOTIDE SEQUENCE [LARGE SCALE GENOMIC DNA]</scope>
    <source>
        <strain evidence="3 4">MYP11</strain>
    </source>
</reference>
<dbReference type="InterPro" id="IPR023393">
    <property type="entry name" value="START-like_dom_sf"/>
</dbReference>
<evidence type="ECO:0000256" key="1">
    <source>
        <dbReference type="ARBA" id="ARBA00006817"/>
    </source>
</evidence>
<evidence type="ECO:0000313" key="4">
    <source>
        <dbReference type="Proteomes" id="UP000306602"/>
    </source>
</evidence>
<gene>
    <name evidence="3" type="ORF">E4Z66_13540</name>
</gene>
<protein>
    <recommendedName>
        <fullName evidence="2">Activator of Hsp90 ATPase homologue 1/2-like C-terminal domain-containing protein</fullName>
    </recommendedName>
</protein>
<sequence>MTTDTHQFDLHRSLPVPPERLWQLLTDAKLREQWGAPSEGTVLTVITSDLRVGAEERHRCGPADAPEFEVTTRWYRLDAPHDAVFTETVHVAGETIATSLVTYRVSPEAGGARLSVTVAVSSFVGPEAGAEFHSGWEAGLNNLAALAARAPA</sequence>
<name>A0A4S4NC82_9RHOB</name>
<dbReference type="AlphaFoldDB" id="A0A4S4NC82"/>
<feature type="domain" description="Activator of Hsp90 ATPase homologue 1/2-like C-terminal" evidence="2">
    <location>
        <begin position="16"/>
        <end position="147"/>
    </location>
</feature>
<dbReference type="SUPFAM" id="SSF55961">
    <property type="entry name" value="Bet v1-like"/>
    <property type="match status" value="1"/>
</dbReference>
<accession>A0A4S4NC82</accession>
<dbReference type="EMBL" id="SRKY01000003">
    <property type="protein sequence ID" value="THH36077.1"/>
    <property type="molecule type" value="Genomic_DNA"/>
</dbReference>
<dbReference type="Pfam" id="PF08327">
    <property type="entry name" value="AHSA1"/>
    <property type="match status" value="1"/>
</dbReference>
<comment type="caution">
    <text evidence="3">The sequence shown here is derived from an EMBL/GenBank/DDBJ whole genome shotgun (WGS) entry which is preliminary data.</text>
</comment>
<dbReference type="Gene3D" id="3.30.530.20">
    <property type="match status" value="1"/>
</dbReference>
<dbReference type="RefSeq" id="WP_136463547.1">
    <property type="nucleotide sequence ID" value="NZ_SRKY01000003.1"/>
</dbReference>
<keyword evidence="4" id="KW-1185">Reference proteome</keyword>
<dbReference type="OrthoDB" id="9805228at2"/>
<evidence type="ECO:0000259" key="2">
    <source>
        <dbReference type="Pfam" id="PF08327"/>
    </source>
</evidence>
<proteinExistence type="inferred from homology"/>
<dbReference type="Proteomes" id="UP000306602">
    <property type="component" value="Unassembled WGS sequence"/>
</dbReference>
<dbReference type="InterPro" id="IPR013538">
    <property type="entry name" value="ASHA1/2-like_C"/>
</dbReference>
<organism evidence="3 4">
    <name type="scientific">Aliishimia ponticola</name>
    <dbReference type="NCBI Taxonomy" id="2499833"/>
    <lineage>
        <taxon>Bacteria</taxon>
        <taxon>Pseudomonadati</taxon>
        <taxon>Pseudomonadota</taxon>
        <taxon>Alphaproteobacteria</taxon>
        <taxon>Rhodobacterales</taxon>
        <taxon>Paracoccaceae</taxon>
        <taxon>Aliishimia</taxon>
    </lineage>
</organism>
<evidence type="ECO:0000313" key="3">
    <source>
        <dbReference type="EMBL" id="THH36077.1"/>
    </source>
</evidence>
<comment type="similarity">
    <text evidence="1">Belongs to the AHA1 family.</text>
</comment>